<gene>
    <name evidence="1" type="ORF">RCOM_0200050</name>
</gene>
<dbReference type="Proteomes" id="UP000008311">
    <property type="component" value="Unassembled WGS sequence"/>
</dbReference>
<dbReference type="PANTHER" id="PTHR47074">
    <property type="entry name" value="BNAC02G40300D PROTEIN"/>
    <property type="match status" value="1"/>
</dbReference>
<dbReference type="AlphaFoldDB" id="B9T594"/>
<evidence type="ECO:0008006" key="3">
    <source>
        <dbReference type="Google" id="ProtNLM"/>
    </source>
</evidence>
<evidence type="ECO:0000313" key="2">
    <source>
        <dbReference type="Proteomes" id="UP000008311"/>
    </source>
</evidence>
<dbReference type="InParanoid" id="B9T594"/>
<keyword evidence="2" id="KW-1185">Reference proteome</keyword>
<protein>
    <recommendedName>
        <fullName evidence="3">RNase H type-1 domain-containing protein</fullName>
    </recommendedName>
</protein>
<name>B9T594_RICCO</name>
<sequence length="101" mass="10569">MASQGDNLKAPGGVFSHSYQAWCPPAPGFFKFNSDAAFDALKGIVAIALKDGCSRIVKASSPLAAKALAFKEALTLAKTTYSLASIFETDSLILFNALKGP</sequence>
<evidence type="ECO:0000313" key="1">
    <source>
        <dbReference type="EMBL" id="EEF28971.1"/>
    </source>
</evidence>
<reference evidence="2" key="1">
    <citation type="journal article" date="2010" name="Nat. Biotechnol.">
        <title>Draft genome sequence of the oilseed species Ricinus communis.</title>
        <authorList>
            <person name="Chan A.P."/>
            <person name="Crabtree J."/>
            <person name="Zhao Q."/>
            <person name="Lorenzi H."/>
            <person name="Orvis J."/>
            <person name="Puiu D."/>
            <person name="Melake-Berhan A."/>
            <person name="Jones K.M."/>
            <person name="Redman J."/>
            <person name="Chen G."/>
            <person name="Cahoon E.B."/>
            <person name="Gedil M."/>
            <person name="Stanke M."/>
            <person name="Haas B.J."/>
            <person name="Wortman J.R."/>
            <person name="Fraser-Liggett C.M."/>
            <person name="Ravel J."/>
            <person name="Rabinowicz P.D."/>
        </authorList>
    </citation>
    <scope>NUCLEOTIDE SEQUENCE [LARGE SCALE GENOMIC DNA]</scope>
    <source>
        <strain evidence="2">cv. Hale</strain>
    </source>
</reference>
<dbReference type="EMBL" id="EQ974515">
    <property type="protein sequence ID" value="EEF28971.1"/>
    <property type="molecule type" value="Genomic_DNA"/>
</dbReference>
<dbReference type="PANTHER" id="PTHR47074:SF21">
    <property type="entry name" value="RNASE H TYPE-1 DOMAIN-CONTAINING PROTEIN"/>
    <property type="match status" value="1"/>
</dbReference>
<organism evidence="1 2">
    <name type="scientific">Ricinus communis</name>
    <name type="common">Castor bean</name>
    <dbReference type="NCBI Taxonomy" id="3988"/>
    <lineage>
        <taxon>Eukaryota</taxon>
        <taxon>Viridiplantae</taxon>
        <taxon>Streptophyta</taxon>
        <taxon>Embryophyta</taxon>
        <taxon>Tracheophyta</taxon>
        <taxon>Spermatophyta</taxon>
        <taxon>Magnoliopsida</taxon>
        <taxon>eudicotyledons</taxon>
        <taxon>Gunneridae</taxon>
        <taxon>Pentapetalae</taxon>
        <taxon>rosids</taxon>
        <taxon>fabids</taxon>
        <taxon>Malpighiales</taxon>
        <taxon>Euphorbiaceae</taxon>
        <taxon>Acalyphoideae</taxon>
        <taxon>Acalypheae</taxon>
        <taxon>Ricinus</taxon>
    </lineage>
</organism>
<accession>B9T594</accession>
<proteinExistence type="predicted"/>
<dbReference type="InterPro" id="IPR052929">
    <property type="entry name" value="RNase_H-like_EbsB-rel"/>
</dbReference>